<evidence type="ECO:0000313" key="2">
    <source>
        <dbReference type="EMBL" id="KAL0185347.1"/>
    </source>
</evidence>
<feature type="region of interest" description="Disordered" evidence="1">
    <location>
        <begin position="74"/>
        <end position="154"/>
    </location>
</feature>
<keyword evidence="3" id="KW-1185">Reference proteome</keyword>
<name>A0ABD0QGJ4_CIRMR</name>
<accession>A0ABD0QGJ4</accession>
<protein>
    <submittedName>
        <fullName evidence="2">Uncharacterized protein</fullName>
    </submittedName>
</protein>
<feature type="non-terminal residue" evidence="2">
    <location>
        <position position="396"/>
    </location>
</feature>
<comment type="caution">
    <text evidence="2">The sequence shown here is derived from an EMBL/GenBank/DDBJ whole genome shotgun (WGS) entry which is preliminary data.</text>
</comment>
<feature type="compositionally biased region" description="Polar residues" evidence="1">
    <location>
        <begin position="1"/>
        <end position="19"/>
    </location>
</feature>
<dbReference type="EMBL" id="JAMKFB020000009">
    <property type="protein sequence ID" value="KAL0185347.1"/>
    <property type="molecule type" value="Genomic_DNA"/>
</dbReference>
<sequence>QHTYANQQSTHNPPLQSTPAYMYPQEQVFGLPIRFESPATPLSSPYSEEYYGHNVPQPTVNPTLPEPEYFTKQCAVTSTQPSRSTESNAAEPKHQTQRFSLASGTKPMLGNPEVWEEKSGENDNASTHVEEDEEFKFESSTTGAEKSSSSSSCSLFMPAPVGGLKFGIAESEAKPSDRQSQSGSASDLLKNIAELHKQKEKEAVPSSSDQSVEADSHDSNPLITGKPDTVSFADLAKSQSNFQFQKNPTFKGFPGAGEQLFTGLHSSPKADTSVDQDDKMYKTDENGDIQFNTDVPPHDLVEVSAGGENEEVHFSDQAKSYHNDEDLFQTPGANLGTQSTKTLVSSPKYVFGSDPVQIIFGSPSPSKEKSPDMMSSSKDEETGASRLKTTGPAVTK</sequence>
<feature type="region of interest" description="Disordered" evidence="1">
    <location>
        <begin position="1"/>
        <end position="21"/>
    </location>
</feature>
<feature type="compositionally biased region" description="Basic and acidic residues" evidence="1">
    <location>
        <begin position="366"/>
        <end position="383"/>
    </location>
</feature>
<feature type="region of interest" description="Disordered" evidence="1">
    <location>
        <begin position="167"/>
        <end position="228"/>
    </location>
</feature>
<gene>
    <name evidence="2" type="ORF">M9458_021044</name>
</gene>
<evidence type="ECO:0000256" key="1">
    <source>
        <dbReference type="SAM" id="MobiDB-lite"/>
    </source>
</evidence>
<proteinExistence type="predicted"/>
<organism evidence="2 3">
    <name type="scientific">Cirrhinus mrigala</name>
    <name type="common">Mrigala</name>
    <dbReference type="NCBI Taxonomy" id="683832"/>
    <lineage>
        <taxon>Eukaryota</taxon>
        <taxon>Metazoa</taxon>
        <taxon>Chordata</taxon>
        <taxon>Craniata</taxon>
        <taxon>Vertebrata</taxon>
        <taxon>Euteleostomi</taxon>
        <taxon>Actinopterygii</taxon>
        <taxon>Neopterygii</taxon>
        <taxon>Teleostei</taxon>
        <taxon>Ostariophysi</taxon>
        <taxon>Cypriniformes</taxon>
        <taxon>Cyprinidae</taxon>
        <taxon>Labeoninae</taxon>
        <taxon>Labeonini</taxon>
        <taxon>Cirrhinus</taxon>
    </lineage>
</organism>
<dbReference type="AlphaFoldDB" id="A0ABD0QGJ4"/>
<feature type="compositionally biased region" description="Polar residues" evidence="1">
    <location>
        <begin position="74"/>
        <end position="88"/>
    </location>
</feature>
<feature type="compositionally biased region" description="Basic and acidic residues" evidence="1">
    <location>
        <begin position="276"/>
        <end position="285"/>
    </location>
</feature>
<evidence type="ECO:0000313" key="3">
    <source>
        <dbReference type="Proteomes" id="UP001529510"/>
    </source>
</evidence>
<feature type="compositionally biased region" description="Basic and acidic residues" evidence="1">
    <location>
        <begin position="193"/>
        <end position="203"/>
    </location>
</feature>
<feature type="region of interest" description="Disordered" evidence="1">
    <location>
        <begin position="358"/>
        <end position="396"/>
    </location>
</feature>
<dbReference type="Proteomes" id="UP001529510">
    <property type="component" value="Unassembled WGS sequence"/>
</dbReference>
<feature type="region of interest" description="Disordered" evidence="1">
    <location>
        <begin position="255"/>
        <end position="298"/>
    </location>
</feature>
<feature type="non-terminal residue" evidence="2">
    <location>
        <position position="1"/>
    </location>
</feature>
<reference evidence="2 3" key="1">
    <citation type="submission" date="2024-05" db="EMBL/GenBank/DDBJ databases">
        <title>Genome sequencing and assembly of Indian major carp, Cirrhinus mrigala (Hamilton, 1822).</title>
        <authorList>
            <person name="Mohindra V."/>
            <person name="Chowdhury L.M."/>
            <person name="Lal K."/>
            <person name="Jena J.K."/>
        </authorList>
    </citation>
    <scope>NUCLEOTIDE SEQUENCE [LARGE SCALE GENOMIC DNA]</scope>
    <source>
        <strain evidence="2">CM1030</strain>
        <tissue evidence="2">Blood</tissue>
    </source>
</reference>